<evidence type="ECO:0000313" key="2">
    <source>
        <dbReference type="EMBL" id="KAF5955380.1"/>
    </source>
</evidence>
<reference evidence="3" key="1">
    <citation type="journal article" date="2020" name="Nat. Commun.">
        <title>Genome assembly of wild tea tree DASZ reveals pedigree and selection history of tea varieties.</title>
        <authorList>
            <person name="Zhang W."/>
            <person name="Zhang Y."/>
            <person name="Qiu H."/>
            <person name="Guo Y."/>
            <person name="Wan H."/>
            <person name="Zhang X."/>
            <person name="Scossa F."/>
            <person name="Alseekh S."/>
            <person name="Zhang Q."/>
            <person name="Wang P."/>
            <person name="Xu L."/>
            <person name="Schmidt M.H."/>
            <person name="Jia X."/>
            <person name="Li D."/>
            <person name="Zhu A."/>
            <person name="Guo F."/>
            <person name="Chen W."/>
            <person name="Ni D."/>
            <person name="Usadel B."/>
            <person name="Fernie A.R."/>
            <person name="Wen W."/>
        </authorList>
    </citation>
    <scope>NUCLEOTIDE SEQUENCE [LARGE SCALE GENOMIC DNA]</scope>
    <source>
        <strain evidence="3">cv. G240</strain>
    </source>
</reference>
<evidence type="ECO:0000313" key="3">
    <source>
        <dbReference type="Proteomes" id="UP000593564"/>
    </source>
</evidence>
<keyword evidence="3" id="KW-1185">Reference proteome</keyword>
<evidence type="ECO:0000256" key="1">
    <source>
        <dbReference type="SAM" id="MobiDB-lite"/>
    </source>
</evidence>
<dbReference type="Proteomes" id="UP000593564">
    <property type="component" value="Unassembled WGS sequence"/>
</dbReference>
<sequence length="72" mass="8137">MDNTGIAEAYMLRRLITDKMKKKSLEGSTHKPQPQVTTSTTHQRKISNGCFYSVFKKIHPTDVSLLDSVGRN</sequence>
<accession>A0A7J7HR81</accession>
<comment type="caution">
    <text evidence="2">The sequence shown here is derived from an EMBL/GenBank/DDBJ whole genome shotgun (WGS) entry which is preliminary data.</text>
</comment>
<proteinExistence type="predicted"/>
<protein>
    <submittedName>
        <fullName evidence="2">Uncharacterized protein</fullName>
    </submittedName>
</protein>
<feature type="region of interest" description="Disordered" evidence="1">
    <location>
        <begin position="21"/>
        <end position="42"/>
    </location>
</feature>
<name>A0A7J7HR81_CAMSI</name>
<dbReference type="AlphaFoldDB" id="A0A7J7HR81"/>
<gene>
    <name evidence="2" type="ORF">HYC85_008236</name>
</gene>
<feature type="compositionally biased region" description="Polar residues" evidence="1">
    <location>
        <begin position="30"/>
        <end position="41"/>
    </location>
</feature>
<organism evidence="2 3">
    <name type="scientific">Camellia sinensis</name>
    <name type="common">Tea plant</name>
    <name type="synonym">Thea sinensis</name>
    <dbReference type="NCBI Taxonomy" id="4442"/>
    <lineage>
        <taxon>Eukaryota</taxon>
        <taxon>Viridiplantae</taxon>
        <taxon>Streptophyta</taxon>
        <taxon>Embryophyta</taxon>
        <taxon>Tracheophyta</taxon>
        <taxon>Spermatophyta</taxon>
        <taxon>Magnoliopsida</taxon>
        <taxon>eudicotyledons</taxon>
        <taxon>Gunneridae</taxon>
        <taxon>Pentapetalae</taxon>
        <taxon>asterids</taxon>
        <taxon>Ericales</taxon>
        <taxon>Theaceae</taxon>
        <taxon>Camellia</taxon>
    </lineage>
</organism>
<dbReference type="EMBL" id="JACBKZ010000003">
    <property type="protein sequence ID" value="KAF5955380.1"/>
    <property type="molecule type" value="Genomic_DNA"/>
</dbReference>
<reference evidence="2 3" key="2">
    <citation type="submission" date="2020-07" db="EMBL/GenBank/DDBJ databases">
        <title>Genome assembly of wild tea tree DASZ reveals pedigree and selection history of tea varieties.</title>
        <authorList>
            <person name="Zhang W."/>
        </authorList>
    </citation>
    <scope>NUCLEOTIDE SEQUENCE [LARGE SCALE GENOMIC DNA]</scope>
    <source>
        <strain evidence="3">cv. G240</strain>
        <tissue evidence="2">Leaf</tissue>
    </source>
</reference>